<organism evidence="10">
    <name type="scientific">Tanacetum cinerariifolium</name>
    <name type="common">Dalmatian daisy</name>
    <name type="synonym">Chrysanthemum cinerariifolium</name>
    <dbReference type="NCBI Taxonomy" id="118510"/>
    <lineage>
        <taxon>Eukaryota</taxon>
        <taxon>Viridiplantae</taxon>
        <taxon>Streptophyta</taxon>
        <taxon>Embryophyta</taxon>
        <taxon>Tracheophyta</taxon>
        <taxon>Spermatophyta</taxon>
        <taxon>Magnoliopsida</taxon>
        <taxon>eudicotyledons</taxon>
        <taxon>Gunneridae</taxon>
        <taxon>Pentapetalae</taxon>
        <taxon>asterids</taxon>
        <taxon>campanulids</taxon>
        <taxon>Asterales</taxon>
        <taxon>Asteraceae</taxon>
        <taxon>Asteroideae</taxon>
        <taxon>Anthemideae</taxon>
        <taxon>Anthemidinae</taxon>
        <taxon>Tanacetum</taxon>
    </lineage>
</organism>
<dbReference type="EMBL" id="BKCJ011207348">
    <property type="protein sequence ID" value="GFD03800.1"/>
    <property type="molecule type" value="Genomic_DNA"/>
</dbReference>
<sequence>MLLEHYIYEAFSKNLKLGIHEDSQNKTKLAELLRYHSTKSGDEMTSLKDYVTNEGAHKIKTYAATGRATTTINFKGTVLGIKHTPVVASFLGRGPNGMNPEILKPDLIAHVVNILAAWMDAVGRTGLKSDSRKIEFNILSGTSMSCPHVSGADALLKSAHPDWSPAVIKSAIMASTVNKQLEPMMDESTGNATT</sequence>
<comment type="similarity">
    <text evidence="1">Belongs to the heat shock protein 90 family.</text>
</comment>
<evidence type="ECO:0000256" key="8">
    <source>
        <dbReference type="PROSITE-ProRule" id="PRU01240"/>
    </source>
</evidence>
<dbReference type="InterPro" id="IPR001404">
    <property type="entry name" value="Hsp90_fam"/>
</dbReference>
<evidence type="ECO:0000256" key="1">
    <source>
        <dbReference type="ARBA" id="ARBA00008239"/>
    </source>
</evidence>
<evidence type="ECO:0000256" key="5">
    <source>
        <dbReference type="ARBA" id="ARBA00022801"/>
    </source>
</evidence>
<name>A0A699T1P6_TANCI</name>
<dbReference type="InterPro" id="IPR045051">
    <property type="entry name" value="SBT"/>
</dbReference>
<feature type="non-terminal residue" evidence="10">
    <location>
        <position position="194"/>
    </location>
</feature>
<dbReference type="SUPFAM" id="SSF54211">
    <property type="entry name" value="Ribosomal protein S5 domain 2-like"/>
    <property type="match status" value="1"/>
</dbReference>
<dbReference type="Pfam" id="PF00082">
    <property type="entry name" value="Peptidase_S8"/>
    <property type="match status" value="1"/>
</dbReference>
<evidence type="ECO:0000313" key="10">
    <source>
        <dbReference type="EMBL" id="GFD03800.1"/>
    </source>
</evidence>
<dbReference type="Gene3D" id="3.40.50.200">
    <property type="entry name" value="Peptidase S8/S53 domain"/>
    <property type="match status" value="1"/>
</dbReference>
<comment type="caution">
    <text evidence="8">Lacks conserved residue(s) required for the propagation of feature annotation.</text>
</comment>
<evidence type="ECO:0000256" key="2">
    <source>
        <dbReference type="ARBA" id="ARBA00011073"/>
    </source>
</evidence>
<keyword evidence="7" id="KW-0143">Chaperone</keyword>
<dbReference type="GO" id="GO:0051082">
    <property type="term" value="F:unfolded protein binding"/>
    <property type="evidence" value="ECO:0007669"/>
    <property type="project" value="InterPro"/>
</dbReference>
<dbReference type="InterPro" id="IPR000209">
    <property type="entry name" value="Peptidase_S8/S53_dom"/>
</dbReference>
<reference evidence="10" key="1">
    <citation type="journal article" date="2019" name="Sci. Rep.">
        <title>Draft genome of Tanacetum cinerariifolium, the natural source of mosquito coil.</title>
        <authorList>
            <person name="Yamashiro T."/>
            <person name="Shiraishi A."/>
            <person name="Satake H."/>
            <person name="Nakayama K."/>
        </authorList>
    </citation>
    <scope>NUCLEOTIDE SEQUENCE</scope>
</reference>
<dbReference type="SUPFAM" id="SSF52743">
    <property type="entry name" value="Subtilisin-like"/>
    <property type="match status" value="1"/>
</dbReference>
<keyword evidence="5" id="KW-0378">Hydrolase</keyword>
<dbReference type="GO" id="GO:0006508">
    <property type="term" value="P:proteolysis"/>
    <property type="evidence" value="ECO:0007669"/>
    <property type="project" value="UniProtKB-KW"/>
</dbReference>
<dbReference type="GO" id="GO:0005524">
    <property type="term" value="F:ATP binding"/>
    <property type="evidence" value="ECO:0007669"/>
    <property type="project" value="InterPro"/>
</dbReference>
<evidence type="ECO:0000256" key="3">
    <source>
        <dbReference type="ARBA" id="ARBA00022670"/>
    </source>
</evidence>
<dbReference type="GO" id="GO:0140662">
    <property type="term" value="F:ATP-dependent protein folding chaperone"/>
    <property type="evidence" value="ECO:0007669"/>
    <property type="project" value="InterPro"/>
</dbReference>
<feature type="domain" description="Peptidase S8/S53" evidence="9">
    <location>
        <begin position="83"/>
        <end position="190"/>
    </location>
</feature>
<dbReference type="Pfam" id="PF00183">
    <property type="entry name" value="HSP90"/>
    <property type="match status" value="1"/>
</dbReference>
<dbReference type="InterPro" id="IPR023828">
    <property type="entry name" value="Peptidase_S8_Ser-AS"/>
</dbReference>
<dbReference type="AlphaFoldDB" id="A0A699T1P6"/>
<dbReference type="GO" id="GO:0016887">
    <property type="term" value="F:ATP hydrolysis activity"/>
    <property type="evidence" value="ECO:0007669"/>
    <property type="project" value="InterPro"/>
</dbReference>
<evidence type="ECO:0000256" key="6">
    <source>
        <dbReference type="ARBA" id="ARBA00022825"/>
    </source>
</evidence>
<evidence type="ECO:0000256" key="4">
    <source>
        <dbReference type="ARBA" id="ARBA00022729"/>
    </source>
</evidence>
<dbReference type="PANTHER" id="PTHR10795">
    <property type="entry name" value="PROPROTEIN CONVERTASE SUBTILISIN/KEXIN"/>
    <property type="match status" value="1"/>
</dbReference>
<accession>A0A699T1P6</accession>
<dbReference type="Gene3D" id="3.50.30.30">
    <property type="match status" value="1"/>
</dbReference>
<comment type="similarity">
    <text evidence="2 8">Belongs to the peptidase S8 family.</text>
</comment>
<dbReference type="GO" id="GO:0004252">
    <property type="term" value="F:serine-type endopeptidase activity"/>
    <property type="evidence" value="ECO:0007669"/>
    <property type="project" value="InterPro"/>
</dbReference>
<dbReference type="PROSITE" id="PS51892">
    <property type="entry name" value="SUBTILASE"/>
    <property type="match status" value="1"/>
</dbReference>
<dbReference type="InterPro" id="IPR036852">
    <property type="entry name" value="Peptidase_S8/S53_dom_sf"/>
</dbReference>
<proteinExistence type="inferred from homology"/>
<comment type="caution">
    <text evidence="10">The sequence shown here is derived from an EMBL/GenBank/DDBJ whole genome shotgun (WGS) entry which is preliminary data.</text>
</comment>
<keyword evidence="4" id="KW-0732">Signal</keyword>
<evidence type="ECO:0000259" key="9">
    <source>
        <dbReference type="Pfam" id="PF00082"/>
    </source>
</evidence>
<dbReference type="PROSITE" id="PS00138">
    <property type="entry name" value="SUBTILASE_SER"/>
    <property type="match status" value="1"/>
</dbReference>
<protein>
    <submittedName>
        <fullName evidence="10">Subtilisin-like protease SBT1.6</fullName>
    </submittedName>
</protein>
<dbReference type="InterPro" id="IPR020568">
    <property type="entry name" value="Ribosomal_Su5_D2-typ_SF"/>
</dbReference>
<gene>
    <name evidence="10" type="ORF">Tci_875769</name>
</gene>
<keyword evidence="6" id="KW-0720">Serine protease</keyword>
<evidence type="ECO:0000256" key="7">
    <source>
        <dbReference type="ARBA" id="ARBA00023186"/>
    </source>
</evidence>
<keyword evidence="3 10" id="KW-0645">Protease</keyword>